<dbReference type="AlphaFoldDB" id="A0A7D5UMJ4"/>
<dbReference type="InterPro" id="IPR036728">
    <property type="entry name" value="PBP_GOBP_sf"/>
</dbReference>
<dbReference type="InterPro" id="IPR006170">
    <property type="entry name" value="PBP/GOBP"/>
</dbReference>
<dbReference type="Pfam" id="PF01395">
    <property type="entry name" value="PBP_GOBP"/>
    <property type="match status" value="1"/>
</dbReference>
<accession>A0A7D5UMJ4</accession>
<evidence type="ECO:0000256" key="1">
    <source>
        <dbReference type="ARBA" id="ARBA00022729"/>
    </source>
</evidence>
<dbReference type="Gene3D" id="1.10.238.20">
    <property type="entry name" value="Pheromone/general odorant binding protein domain"/>
    <property type="match status" value="1"/>
</dbReference>
<name>A0A7D5UMJ4_9NEOP</name>
<organism evidence="3">
    <name type="scientific">Streltzoviella insularis</name>
    <dbReference type="NCBI Taxonomy" id="1206366"/>
    <lineage>
        <taxon>Eukaryota</taxon>
        <taxon>Metazoa</taxon>
        <taxon>Ecdysozoa</taxon>
        <taxon>Arthropoda</taxon>
        <taxon>Hexapoda</taxon>
        <taxon>Insecta</taxon>
        <taxon>Pterygota</taxon>
        <taxon>Neoptera</taxon>
        <taxon>Endopterygota</taxon>
        <taxon>Lepidoptera</taxon>
        <taxon>Glossata</taxon>
        <taxon>Ditrysia</taxon>
        <taxon>Cossoidea</taxon>
        <taxon>Cossidae</taxon>
        <taxon>Cossinae</taxon>
        <taxon>Streltzoviella</taxon>
    </lineage>
</organism>
<reference evidence="3" key="2">
    <citation type="submission" date="2020-04" db="EMBL/GenBank/DDBJ databases">
        <authorList>
            <person name="Yang Y."/>
        </authorList>
    </citation>
    <scope>NUCLEOTIDE SEQUENCE</scope>
    <source>
        <tissue evidence="3">Antennae</tissue>
    </source>
</reference>
<dbReference type="GO" id="GO:0005615">
    <property type="term" value="C:extracellular space"/>
    <property type="evidence" value="ECO:0007669"/>
    <property type="project" value="TreeGrafter"/>
</dbReference>
<evidence type="ECO:0000256" key="2">
    <source>
        <dbReference type="SAM" id="SignalP"/>
    </source>
</evidence>
<dbReference type="EMBL" id="MT386736">
    <property type="protein sequence ID" value="QLI62020.1"/>
    <property type="molecule type" value="mRNA"/>
</dbReference>
<keyword evidence="1 2" id="KW-0732">Signal</keyword>
<feature type="chain" id="PRO_5027624738" evidence="2">
    <location>
        <begin position="20"/>
        <end position="149"/>
    </location>
</feature>
<feature type="signal peptide" evidence="2">
    <location>
        <begin position="1"/>
        <end position="19"/>
    </location>
</feature>
<dbReference type="GO" id="GO:0007608">
    <property type="term" value="P:sensory perception of smell"/>
    <property type="evidence" value="ECO:0007669"/>
    <property type="project" value="TreeGrafter"/>
</dbReference>
<sequence>MSNIFLFLLCSYLISATYARSDEEIKQWFISVGMECNKDYPITPDDMQTMMQKYQIPNSKNAKCLMACVYRKANWLDSEGMFDVDSANSMMEKEHADDPAKMEKAKKLFKICKKVNDEPVTDGNEGCDRSAHMFQCLVENALKMGFKIQ</sequence>
<reference evidence="3" key="1">
    <citation type="journal article" date="2019" name="Sci. Rep.">
        <title>Antennal transcriptome analyses and olfactory protein identification in an important wood-boring moth pest, Streltzoviella insularis (Lepidoptera: Cossidae).</title>
        <authorList>
            <person name="Yang Y"/>
            <person name="Li W"/>
            <person name="Tao J Zong.S."/>
        </authorList>
    </citation>
    <scope>NUCLEOTIDE SEQUENCE</scope>
    <source>
        <tissue evidence="3">Antennae</tissue>
    </source>
</reference>
<dbReference type="CDD" id="cd23992">
    <property type="entry name" value="PBP_GOBP"/>
    <property type="match status" value="1"/>
</dbReference>
<dbReference type="PANTHER" id="PTHR11857">
    <property type="entry name" value="ODORANT BINDING PROTEIN-RELATED"/>
    <property type="match status" value="1"/>
</dbReference>
<dbReference type="SUPFAM" id="SSF47565">
    <property type="entry name" value="Insect pheromone/odorant-binding proteins"/>
    <property type="match status" value="1"/>
</dbReference>
<dbReference type="GO" id="GO:0005549">
    <property type="term" value="F:odorant binding"/>
    <property type="evidence" value="ECO:0007669"/>
    <property type="project" value="InterPro"/>
</dbReference>
<dbReference type="SMART" id="SM00708">
    <property type="entry name" value="PhBP"/>
    <property type="match status" value="1"/>
</dbReference>
<evidence type="ECO:0000313" key="3">
    <source>
        <dbReference type="EMBL" id="QLI62020.1"/>
    </source>
</evidence>
<proteinExistence type="evidence at transcript level"/>
<protein>
    <submittedName>
        <fullName evidence="3">Odorant-binding protein 17</fullName>
    </submittedName>
</protein>